<keyword evidence="1" id="KW-0732">Signal</keyword>
<organism evidence="2">
    <name type="scientific">Amblyomma cajennense</name>
    <name type="common">Cayenne tick</name>
    <name type="synonym">Acarus cajennensis</name>
    <dbReference type="NCBI Taxonomy" id="34607"/>
    <lineage>
        <taxon>Eukaryota</taxon>
        <taxon>Metazoa</taxon>
        <taxon>Ecdysozoa</taxon>
        <taxon>Arthropoda</taxon>
        <taxon>Chelicerata</taxon>
        <taxon>Arachnida</taxon>
        <taxon>Acari</taxon>
        <taxon>Parasitiformes</taxon>
        <taxon>Ixodida</taxon>
        <taxon>Ixodoidea</taxon>
        <taxon>Ixodidae</taxon>
        <taxon>Amblyomminae</taxon>
        <taxon>Amblyomma</taxon>
    </lineage>
</organism>
<protein>
    <submittedName>
        <fullName evidence="2">Putative secreted protein</fullName>
    </submittedName>
</protein>
<feature type="signal peptide" evidence="1">
    <location>
        <begin position="1"/>
        <end position="28"/>
    </location>
</feature>
<dbReference type="EMBL" id="GBBK01005492">
    <property type="protein sequence ID" value="JAC18990.1"/>
    <property type="molecule type" value="mRNA"/>
</dbReference>
<sequence>NVAVGMLLFCIELFTIFWLTVLADSATAQSGVLSWSSGLTSHSSVGTPNHIITSSDAVVGGIYASCTSEALKKPRCCKYCDSFLGYAEFQQVLKCTLAANEFLHTLRLQAMGFFDAAL</sequence>
<accession>A0A023FCI5</accession>
<evidence type="ECO:0000313" key="2">
    <source>
        <dbReference type="EMBL" id="JAC18990.1"/>
    </source>
</evidence>
<feature type="non-terminal residue" evidence="2">
    <location>
        <position position="1"/>
    </location>
</feature>
<evidence type="ECO:0000256" key="1">
    <source>
        <dbReference type="SAM" id="SignalP"/>
    </source>
</evidence>
<feature type="chain" id="PRO_5001514835" evidence="1">
    <location>
        <begin position="29"/>
        <end position="118"/>
    </location>
</feature>
<name>A0A023FCI5_AMBCJ</name>
<proteinExistence type="evidence at transcript level"/>
<reference evidence="2" key="1">
    <citation type="submission" date="2014-03" db="EMBL/GenBank/DDBJ databases">
        <title>The sialotranscriptome of Amblyomma triste, Amblyomma parvum and Amblyomma cajennense ticks, uncovered by 454-based RNA-seq.</title>
        <authorList>
            <person name="Garcia G.R."/>
            <person name="Gardinassi L.G."/>
            <person name="Ribeiro J.M."/>
            <person name="Anatriello E."/>
            <person name="Ferreira B.R."/>
            <person name="Moreira H.N."/>
            <person name="Mafra C."/>
            <person name="Olegario M.M."/>
            <person name="Szabo P.J."/>
            <person name="Miranda-Santos I.K."/>
            <person name="Maruyama S.R."/>
        </authorList>
    </citation>
    <scope>NUCLEOTIDE SEQUENCE</scope>
    <source>
        <strain evidence="2">Uberlandia</strain>
        <tissue evidence="2">Salivary glands</tissue>
    </source>
</reference>
<dbReference type="AlphaFoldDB" id="A0A023FCI5"/>